<organism evidence="5 6">
    <name type="scientific">Amycolatopsis heterodermiae</name>
    <dbReference type="NCBI Taxonomy" id="3110235"/>
    <lineage>
        <taxon>Bacteria</taxon>
        <taxon>Bacillati</taxon>
        <taxon>Actinomycetota</taxon>
        <taxon>Actinomycetes</taxon>
        <taxon>Pseudonocardiales</taxon>
        <taxon>Pseudonocardiaceae</taxon>
        <taxon>Amycolatopsis</taxon>
    </lineage>
</organism>
<evidence type="ECO:0000259" key="4">
    <source>
        <dbReference type="Pfam" id="PF06722"/>
    </source>
</evidence>
<dbReference type="Gene3D" id="3.40.50.2000">
    <property type="entry name" value="Glycogen Phosphorylase B"/>
    <property type="match status" value="2"/>
</dbReference>
<sequence>MSRHFAFVTIPAHGHVNPTIAVVAELVGRGHRVTYAATAEFAPALRAAGADVLVVDTTLTSTHPGKKVTADDVAWLPLILLRESAQLAPALLEHFDGDLPDVIAYDVTMYPLARMLGRRWDRPTLELFPTFAANTEYSVAEEAERIAGVAAEHPATAAFRAEFADFLSHNGFEDVTPEDITRGEPDEPRLVFLTREFQYAGDTFDERFGFVGPCLSEREFQGDWTPPETELPIVYVSLGTAHNLRPGFFRACVAAFAGRPVHVVMAIGDRVPVSELGELPPNVEVHARVPQLSVLRHASAFVCHAGMGSTMESLYFGTPLVAVPQMPEQDVVARRIAELGLGRALDRDEVTPESLREAVEAVLADDALHARLHAESHRVREAGGTRTAADKLETYAETASR</sequence>
<evidence type="ECO:0000313" key="6">
    <source>
        <dbReference type="Proteomes" id="UP001304298"/>
    </source>
</evidence>
<dbReference type="InterPro" id="IPR002213">
    <property type="entry name" value="UDP_glucos_trans"/>
</dbReference>
<keyword evidence="6" id="KW-1185">Reference proteome</keyword>
<dbReference type="InterPro" id="IPR010610">
    <property type="entry name" value="EryCIII-like_C"/>
</dbReference>
<evidence type="ECO:0000256" key="2">
    <source>
        <dbReference type="ARBA" id="ARBA00022679"/>
    </source>
</evidence>
<comment type="similarity">
    <text evidence="1">Belongs to the UDP-glycosyltransferase family.</text>
</comment>
<name>A0ABU5RD12_9PSEU</name>
<feature type="region of interest" description="Disordered" evidence="3">
    <location>
        <begin position="379"/>
        <end position="401"/>
    </location>
</feature>
<protein>
    <submittedName>
        <fullName evidence="5">Macrolide family glycosyltransferase</fullName>
    </submittedName>
</protein>
<dbReference type="NCBIfam" id="TIGR01426">
    <property type="entry name" value="MGT"/>
    <property type="match status" value="1"/>
</dbReference>
<evidence type="ECO:0000256" key="3">
    <source>
        <dbReference type="SAM" id="MobiDB-lite"/>
    </source>
</evidence>
<dbReference type="PANTHER" id="PTHR48050:SF13">
    <property type="entry name" value="STEROL 3-BETA-GLUCOSYLTRANSFERASE UGT80A2"/>
    <property type="match status" value="1"/>
</dbReference>
<gene>
    <name evidence="5" type="ORF">VA596_31720</name>
</gene>
<dbReference type="PANTHER" id="PTHR48050">
    <property type="entry name" value="STEROL 3-BETA-GLUCOSYLTRANSFERASE"/>
    <property type="match status" value="1"/>
</dbReference>
<dbReference type="SUPFAM" id="SSF53756">
    <property type="entry name" value="UDP-Glycosyltransferase/glycogen phosphorylase"/>
    <property type="match status" value="1"/>
</dbReference>
<dbReference type="InterPro" id="IPR006326">
    <property type="entry name" value="UDPGT_MGT-like"/>
</dbReference>
<keyword evidence="2" id="KW-0808">Transferase</keyword>
<dbReference type="InterPro" id="IPR050426">
    <property type="entry name" value="Glycosyltransferase_28"/>
</dbReference>
<evidence type="ECO:0000256" key="1">
    <source>
        <dbReference type="ARBA" id="ARBA00009995"/>
    </source>
</evidence>
<dbReference type="CDD" id="cd03784">
    <property type="entry name" value="GT1_Gtf-like"/>
    <property type="match status" value="1"/>
</dbReference>
<evidence type="ECO:0000313" key="5">
    <source>
        <dbReference type="EMBL" id="MEA5364140.1"/>
    </source>
</evidence>
<dbReference type="RefSeq" id="WP_323331881.1">
    <property type="nucleotide sequence ID" value="NZ_JAYFSI010000008.1"/>
</dbReference>
<proteinExistence type="inferred from homology"/>
<comment type="caution">
    <text evidence="5">The sequence shown here is derived from an EMBL/GenBank/DDBJ whole genome shotgun (WGS) entry which is preliminary data.</text>
</comment>
<accession>A0ABU5RD12</accession>
<feature type="domain" description="Erythromycin biosynthesis protein CIII-like C-terminal" evidence="4">
    <location>
        <begin position="263"/>
        <end position="370"/>
    </location>
</feature>
<dbReference type="EMBL" id="JAYFSI010000008">
    <property type="protein sequence ID" value="MEA5364140.1"/>
    <property type="molecule type" value="Genomic_DNA"/>
</dbReference>
<reference evidence="5 6" key="1">
    <citation type="submission" date="2023-12" db="EMBL/GenBank/DDBJ databases">
        <title>Amycolatopsis sp. V23-08.</title>
        <authorList>
            <person name="Somphong A."/>
        </authorList>
    </citation>
    <scope>NUCLEOTIDE SEQUENCE [LARGE SCALE GENOMIC DNA]</scope>
    <source>
        <strain evidence="5 6">V23-08</strain>
    </source>
</reference>
<dbReference type="Pfam" id="PF06722">
    <property type="entry name" value="EryCIII-like_C"/>
    <property type="match status" value="1"/>
</dbReference>
<dbReference type="Proteomes" id="UP001304298">
    <property type="component" value="Unassembled WGS sequence"/>
</dbReference>